<proteinExistence type="predicted"/>
<evidence type="ECO:0000313" key="1">
    <source>
        <dbReference type="EMBL" id="MFC6361824.1"/>
    </source>
</evidence>
<gene>
    <name evidence="1" type="ORF">ACFP73_06900</name>
</gene>
<comment type="caution">
    <text evidence="1">The sequence shown here is derived from an EMBL/GenBank/DDBJ whole genome shotgun (WGS) entry which is preliminary data.</text>
</comment>
<dbReference type="Proteomes" id="UP001596215">
    <property type="component" value="Unassembled WGS sequence"/>
</dbReference>
<keyword evidence="2" id="KW-1185">Reference proteome</keyword>
<sequence>MFTDGADAGAVGSAAAGAWVGGKFGEYAPGLVNSVIGKESPGFIYDVGGAFASEATTDAGKSIIKKQGNEK</sequence>
<dbReference type="RefSeq" id="WP_343876823.1">
    <property type="nucleotide sequence ID" value="NZ_BAAAFW010000037.1"/>
</dbReference>
<organism evidence="1 2">
    <name type="scientific">Tatumella punctata</name>
    <dbReference type="NCBI Taxonomy" id="399969"/>
    <lineage>
        <taxon>Bacteria</taxon>
        <taxon>Pseudomonadati</taxon>
        <taxon>Pseudomonadota</taxon>
        <taxon>Gammaproteobacteria</taxon>
        <taxon>Enterobacterales</taxon>
        <taxon>Erwiniaceae</taxon>
        <taxon>Tatumella</taxon>
    </lineage>
</organism>
<evidence type="ECO:0000313" key="2">
    <source>
        <dbReference type="Proteomes" id="UP001596215"/>
    </source>
</evidence>
<name>A0ABW1VNZ3_9GAMM</name>
<accession>A0ABW1VNZ3</accession>
<dbReference type="EMBL" id="JBHSUC010000006">
    <property type="protein sequence ID" value="MFC6361824.1"/>
    <property type="molecule type" value="Genomic_DNA"/>
</dbReference>
<protein>
    <submittedName>
        <fullName evidence="1">Uncharacterized protein</fullName>
    </submittedName>
</protein>
<reference evidence="2" key="1">
    <citation type="journal article" date="2019" name="Int. J. Syst. Evol. Microbiol.">
        <title>The Global Catalogue of Microorganisms (GCM) 10K type strain sequencing project: providing services to taxonomists for standard genome sequencing and annotation.</title>
        <authorList>
            <consortium name="The Broad Institute Genomics Platform"/>
            <consortium name="The Broad Institute Genome Sequencing Center for Infectious Disease"/>
            <person name="Wu L."/>
            <person name="Ma J."/>
        </authorList>
    </citation>
    <scope>NUCLEOTIDE SEQUENCE [LARGE SCALE GENOMIC DNA]</scope>
    <source>
        <strain evidence="2">CGMCC 4.1530</strain>
    </source>
</reference>